<evidence type="ECO:0000313" key="5">
    <source>
        <dbReference type="Proteomes" id="UP000051442"/>
    </source>
</evidence>
<dbReference type="InterPro" id="IPR001647">
    <property type="entry name" value="HTH_TetR"/>
</dbReference>
<dbReference type="Gene3D" id="1.10.357.10">
    <property type="entry name" value="Tetracycline Repressor, domain 2"/>
    <property type="match status" value="1"/>
</dbReference>
<dbReference type="SUPFAM" id="SSF46689">
    <property type="entry name" value="Homeodomain-like"/>
    <property type="match status" value="1"/>
</dbReference>
<name>A0A0R2EI62_9LACO</name>
<dbReference type="AlphaFoldDB" id="A0A0R2EI62"/>
<dbReference type="PANTHER" id="PTHR43479">
    <property type="entry name" value="ACREF/ENVCD OPERON REPRESSOR-RELATED"/>
    <property type="match status" value="1"/>
</dbReference>
<keyword evidence="1 2" id="KW-0238">DNA-binding</keyword>
<dbReference type="PANTHER" id="PTHR43479:SF7">
    <property type="entry name" value="TETR-FAMILY TRANSCRIPTIONAL REGULATOR"/>
    <property type="match status" value="1"/>
</dbReference>
<accession>A0A0R2EI62</accession>
<dbReference type="PATRIC" id="fig|1423804.4.peg.3016"/>
<dbReference type="PROSITE" id="PS50977">
    <property type="entry name" value="HTH_TETR_2"/>
    <property type="match status" value="1"/>
</dbReference>
<dbReference type="EMBL" id="AYZM01000177">
    <property type="protein sequence ID" value="KRN15993.1"/>
    <property type="molecule type" value="Genomic_DNA"/>
</dbReference>
<organism evidence="4 5">
    <name type="scientific">Secundilactobacillus similis DSM 23365 = JCM 2765</name>
    <dbReference type="NCBI Taxonomy" id="1423804"/>
    <lineage>
        <taxon>Bacteria</taxon>
        <taxon>Bacillati</taxon>
        <taxon>Bacillota</taxon>
        <taxon>Bacilli</taxon>
        <taxon>Lactobacillales</taxon>
        <taxon>Lactobacillaceae</taxon>
        <taxon>Secundilactobacillus</taxon>
    </lineage>
</organism>
<proteinExistence type="predicted"/>
<dbReference type="Proteomes" id="UP000051442">
    <property type="component" value="Unassembled WGS sequence"/>
</dbReference>
<dbReference type="GO" id="GO:0003677">
    <property type="term" value="F:DNA binding"/>
    <property type="evidence" value="ECO:0007669"/>
    <property type="project" value="UniProtKB-UniRule"/>
</dbReference>
<dbReference type="InterPro" id="IPR050624">
    <property type="entry name" value="HTH-type_Tx_Regulator"/>
</dbReference>
<feature type="DNA-binding region" description="H-T-H motif" evidence="2">
    <location>
        <begin position="35"/>
        <end position="54"/>
    </location>
</feature>
<protein>
    <recommendedName>
        <fullName evidence="3">HTH tetR-type domain-containing protein</fullName>
    </recommendedName>
</protein>
<evidence type="ECO:0000313" key="4">
    <source>
        <dbReference type="EMBL" id="KRN15993.1"/>
    </source>
</evidence>
<dbReference type="RefSeq" id="WP_054733818.1">
    <property type="nucleotide sequence ID" value="NZ_BBAD01000010.1"/>
</dbReference>
<sequence length="201" mass="23360">MIGGGKMDLRVIKTRQNIIQTFLRLLETHKFEAITIKLLTTECQINKSTFYRNFEDKFDLSQQIMDDTLHAYRRAVETLPFELNADRNGFDALVTYFSDHADTLDILLKHHFASQVFSDMAMILQERLFDIFRSYVDDSNSTQNKVLSLYAGLIANNLLTTIKWWHTENPSLSSDFLVNLMNETLDQGILPELRQKLIAFD</sequence>
<keyword evidence="5" id="KW-1185">Reference proteome</keyword>
<evidence type="ECO:0000256" key="1">
    <source>
        <dbReference type="ARBA" id="ARBA00023125"/>
    </source>
</evidence>
<evidence type="ECO:0000259" key="3">
    <source>
        <dbReference type="PROSITE" id="PS50977"/>
    </source>
</evidence>
<dbReference type="STRING" id="1423804.FD14_GL002801"/>
<reference evidence="4 5" key="1">
    <citation type="journal article" date="2015" name="Genome Announc.">
        <title>Expanding the biotechnology potential of lactobacilli through comparative genomics of 213 strains and associated genera.</title>
        <authorList>
            <person name="Sun Z."/>
            <person name="Harris H.M."/>
            <person name="McCann A."/>
            <person name="Guo C."/>
            <person name="Argimon S."/>
            <person name="Zhang W."/>
            <person name="Yang X."/>
            <person name="Jeffery I.B."/>
            <person name="Cooney J.C."/>
            <person name="Kagawa T.F."/>
            <person name="Liu W."/>
            <person name="Song Y."/>
            <person name="Salvetti E."/>
            <person name="Wrobel A."/>
            <person name="Rasinkangas P."/>
            <person name="Parkhill J."/>
            <person name="Rea M.C."/>
            <person name="O'Sullivan O."/>
            <person name="Ritari J."/>
            <person name="Douillard F.P."/>
            <person name="Paul Ross R."/>
            <person name="Yang R."/>
            <person name="Briner A.E."/>
            <person name="Felis G.E."/>
            <person name="de Vos W.M."/>
            <person name="Barrangou R."/>
            <person name="Klaenhammer T.R."/>
            <person name="Caufield P.W."/>
            <person name="Cui Y."/>
            <person name="Zhang H."/>
            <person name="O'Toole P.W."/>
        </authorList>
    </citation>
    <scope>NUCLEOTIDE SEQUENCE [LARGE SCALE GENOMIC DNA]</scope>
    <source>
        <strain evidence="4 5">DSM 23365</strain>
    </source>
</reference>
<feature type="domain" description="HTH tetR-type" evidence="3">
    <location>
        <begin position="12"/>
        <end position="72"/>
    </location>
</feature>
<dbReference type="InterPro" id="IPR009057">
    <property type="entry name" value="Homeodomain-like_sf"/>
</dbReference>
<comment type="caution">
    <text evidence="4">The sequence shown here is derived from an EMBL/GenBank/DDBJ whole genome shotgun (WGS) entry which is preliminary data.</text>
</comment>
<evidence type="ECO:0000256" key="2">
    <source>
        <dbReference type="PROSITE-ProRule" id="PRU00335"/>
    </source>
</evidence>
<gene>
    <name evidence="4" type="ORF">FD14_GL002801</name>
</gene>